<name>A0ABQ7V7M9_SOLTU</name>
<sequence length="145" mass="17149">MDKEQIYAKPHPGSVCNVAHLDNEHKFMMTLLVMENNLCFCHLLASQPALALDIWILDDYKKWAWNKTYNINLLPYGPGRNSKYLHWIMKPLYIQDGLFLFYIKSDRRLFLYDLHHKTLNKVLLPQMIKLRPFGSYIKTLLPIVA</sequence>
<keyword evidence="2" id="KW-1185">Reference proteome</keyword>
<evidence type="ECO:0008006" key="3">
    <source>
        <dbReference type="Google" id="ProtNLM"/>
    </source>
</evidence>
<accession>A0ABQ7V7M9</accession>
<dbReference type="EMBL" id="JAIVGD010000015">
    <property type="protein sequence ID" value="KAH0759383.1"/>
    <property type="molecule type" value="Genomic_DNA"/>
</dbReference>
<comment type="caution">
    <text evidence="1">The sequence shown here is derived from an EMBL/GenBank/DDBJ whole genome shotgun (WGS) entry which is preliminary data.</text>
</comment>
<protein>
    <recommendedName>
        <fullName evidence="3">F-box associated domain-containing protein</fullName>
    </recommendedName>
</protein>
<gene>
    <name evidence="1" type="ORF">KY290_022876</name>
</gene>
<organism evidence="1 2">
    <name type="scientific">Solanum tuberosum</name>
    <name type="common">Potato</name>
    <dbReference type="NCBI Taxonomy" id="4113"/>
    <lineage>
        <taxon>Eukaryota</taxon>
        <taxon>Viridiplantae</taxon>
        <taxon>Streptophyta</taxon>
        <taxon>Embryophyta</taxon>
        <taxon>Tracheophyta</taxon>
        <taxon>Spermatophyta</taxon>
        <taxon>Magnoliopsida</taxon>
        <taxon>eudicotyledons</taxon>
        <taxon>Gunneridae</taxon>
        <taxon>Pentapetalae</taxon>
        <taxon>asterids</taxon>
        <taxon>lamiids</taxon>
        <taxon>Solanales</taxon>
        <taxon>Solanaceae</taxon>
        <taxon>Solanoideae</taxon>
        <taxon>Solaneae</taxon>
        <taxon>Solanum</taxon>
    </lineage>
</organism>
<proteinExistence type="predicted"/>
<evidence type="ECO:0000313" key="2">
    <source>
        <dbReference type="Proteomes" id="UP000826656"/>
    </source>
</evidence>
<reference evidence="1 2" key="1">
    <citation type="journal article" date="2021" name="bioRxiv">
        <title>Chromosome-scale and haplotype-resolved genome assembly of a tetraploid potato cultivar.</title>
        <authorList>
            <person name="Sun H."/>
            <person name="Jiao W.-B."/>
            <person name="Krause K."/>
            <person name="Campoy J.A."/>
            <person name="Goel M."/>
            <person name="Folz-Donahue K."/>
            <person name="Kukat C."/>
            <person name="Huettel B."/>
            <person name="Schneeberger K."/>
        </authorList>
    </citation>
    <scope>NUCLEOTIDE SEQUENCE [LARGE SCALE GENOMIC DNA]</scope>
    <source>
        <strain evidence="1">SolTubOtavaFocal</strain>
        <tissue evidence="1">Leaves</tissue>
    </source>
</reference>
<dbReference type="Proteomes" id="UP000826656">
    <property type="component" value="Unassembled WGS sequence"/>
</dbReference>
<evidence type="ECO:0000313" key="1">
    <source>
        <dbReference type="EMBL" id="KAH0759383.1"/>
    </source>
</evidence>